<reference evidence="2" key="1">
    <citation type="submission" date="2022-08" db="EMBL/GenBank/DDBJ databases">
        <title>Novel sulfate-reducing endosymbionts in the free-living metamonad Anaeramoeba.</title>
        <authorList>
            <person name="Jerlstrom-Hultqvist J."/>
            <person name="Cepicka I."/>
            <person name="Gallot-Lavallee L."/>
            <person name="Salas-Leiva D."/>
            <person name="Curtis B.A."/>
            <person name="Zahonova K."/>
            <person name="Pipaliya S."/>
            <person name="Dacks J."/>
            <person name="Roger A.J."/>
        </authorList>
    </citation>
    <scope>NUCLEOTIDE SEQUENCE</scope>
    <source>
        <strain evidence="2">Schooner1</strain>
    </source>
</reference>
<comment type="caution">
    <text evidence="2">The sequence shown here is derived from an EMBL/GenBank/DDBJ whole genome shotgun (WGS) entry which is preliminary data.</text>
</comment>
<proteinExistence type="predicted"/>
<evidence type="ECO:0000313" key="2">
    <source>
        <dbReference type="EMBL" id="KAJ6233027.1"/>
    </source>
</evidence>
<feature type="compositionally biased region" description="Low complexity" evidence="1">
    <location>
        <begin position="167"/>
        <end position="177"/>
    </location>
</feature>
<evidence type="ECO:0000256" key="1">
    <source>
        <dbReference type="SAM" id="MobiDB-lite"/>
    </source>
</evidence>
<dbReference type="EMBL" id="JAOAOG010000286">
    <property type="protein sequence ID" value="KAJ6233027.1"/>
    <property type="molecule type" value="Genomic_DNA"/>
</dbReference>
<feature type="compositionally biased region" description="Polar residues" evidence="1">
    <location>
        <begin position="130"/>
        <end position="143"/>
    </location>
</feature>
<name>A0ABQ8XLV6_9EUKA</name>
<feature type="compositionally biased region" description="Acidic residues" evidence="1">
    <location>
        <begin position="148"/>
        <end position="166"/>
    </location>
</feature>
<dbReference type="Proteomes" id="UP001150062">
    <property type="component" value="Unassembled WGS sequence"/>
</dbReference>
<evidence type="ECO:0000313" key="3">
    <source>
        <dbReference type="Proteomes" id="UP001150062"/>
    </source>
</evidence>
<keyword evidence="3" id="KW-1185">Reference proteome</keyword>
<feature type="region of interest" description="Disordered" evidence="1">
    <location>
        <begin position="30"/>
        <end position="177"/>
    </location>
</feature>
<protein>
    <submittedName>
        <fullName evidence="2">Speckle targeted pip5k1a-regulated poly(A) polymerase</fullName>
    </submittedName>
</protein>
<accession>A0ABQ8XLV6</accession>
<feature type="compositionally biased region" description="Basic and acidic residues" evidence="1">
    <location>
        <begin position="60"/>
        <end position="71"/>
    </location>
</feature>
<sequence>MGGTISTETSLSLLSQNMFNYQDPLQREFSELIQFNPTSPSKNQNDNNCNKSNKINQKTNNEKKKVEDNTLKQDQQQQKTEQKEQEDQKQQQQPQPQPQKQPKPQQQPQKDFKTPQKSFLDQNLKEQDSTTKNLIQELLSTNQKSDDFYTDIEDGSEYDSDYESFEYSEFSDFSLEL</sequence>
<organism evidence="2 3">
    <name type="scientific">Anaeramoeba flamelloides</name>
    <dbReference type="NCBI Taxonomy" id="1746091"/>
    <lineage>
        <taxon>Eukaryota</taxon>
        <taxon>Metamonada</taxon>
        <taxon>Anaeramoebidae</taxon>
        <taxon>Anaeramoeba</taxon>
    </lineage>
</organism>
<feature type="compositionally biased region" description="Basic and acidic residues" evidence="1">
    <location>
        <begin position="80"/>
        <end position="89"/>
    </location>
</feature>
<gene>
    <name evidence="2" type="ORF">M0813_04310</name>
</gene>
<feature type="compositionally biased region" description="Low complexity" evidence="1">
    <location>
        <begin position="41"/>
        <end position="58"/>
    </location>
</feature>